<dbReference type="HAMAP" id="MF_00337">
    <property type="entry name" value="Exonuc_7_S"/>
    <property type="match status" value="1"/>
</dbReference>
<accession>A0A251XW76</accession>
<dbReference type="GO" id="GO:0008855">
    <property type="term" value="F:exodeoxyribonuclease VII activity"/>
    <property type="evidence" value="ECO:0007669"/>
    <property type="project" value="UniProtKB-UniRule"/>
</dbReference>
<feature type="compositionally biased region" description="Low complexity" evidence="9">
    <location>
        <begin position="280"/>
        <end position="299"/>
    </location>
</feature>
<comment type="function">
    <text evidence="6">Bidirectionally degrades single-stranded DNA into large acid-insoluble oligonucleotides, which are then degraded further into small acid-soluble oligonucleotides.</text>
</comment>
<dbReference type="InterPro" id="IPR025824">
    <property type="entry name" value="OB-fold_nuc-bd_dom"/>
</dbReference>
<comment type="similarity">
    <text evidence="1 6">Belongs to the XseB family.</text>
</comment>
<evidence type="ECO:0000256" key="5">
    <source>
        <dbReference type="ARBA" id="ARBA00022839"/>
    </source>
</evidence>
<feature type="compositionally biased region" description="Low complexity" evidence="9">
    <location>
        <begin position="381"/>
        <end position="404"/>
    </location>
</feature>
<dbReference type="SUPFAM" id="SSF116842">
    <property type="entry name" value="XseB-like"/>
    <property type="match status" value="1"/>
</dbReference>
<dbReference type="Pfam" id="PF02609">
    <property type="entry name" value="Exonuc_VII_S"/>
    <property type="match status" value="1"/>
</dbReference>
<comment type="subunit">
    <text evidence="6">Heterooligomer composed of large and small subunits.</text>
</comment>
<proteinExistence type="inferred from homology"/>
<comment type="similarity">
    <text evidence="7 8">Belongs to the XseA family.</text>
</comment>
<feature type="domain" description="OB-fold nucleic acid binding" evidence="11">
    <location>
        <begin position="22"/>
        <end position="114"/>
    </location>
</feature>
<dbReference type="PANTHER" id="PTHR30008:SF0">
    <property type="entry name" value="EXODEOXYRIBONUCLEASE 7 LARGE SUBUNIT"/>
    <property type="match status" value="1"/>
</dbReference>
<evidence type="ECO:0000313" key="12">
    <source>
        <dbReference type="EMBL" id="OUE09757.1"/>
    </source>
</evidence>
<evidence type="ECO:0000259" key="10">
    <source>
        <dbReference type="Pfam" id="PF02601"/>
    </source>
</evidence>
<dbReference type="GO" id="GO:0003676">
    <property type="term" value="F:nucleic acid binding"/>
    <property type="evidence" value="ECO:0007669"/>
    <property type="project" value="InterPro"/>
</dbReference>
<evidence type="ECO:0000256" key="4">
    <source>
        <dbReference type="ARBA" id="ARBA00022801"/>
    </source>
</evidence>
<gene>
    <name evidence="7 12" type="primary">xseA</name>
    <name evidence="6" type="synonym">xseB</name>
    <name evidence="12" type="ORF">CMsap09_12485</name>
</gene>
<dbReference type="Gene3D" id="1.10.287.1040">
    <property type="entry name" value="Exonuclease VII, small subunit"/>
    <property type="match status" value="1"/>
</dbReference>
<dbReference type="NCBIfam" id="TIGR00237">
    <property type="entry name" value="xseA"/>
    <property type="match status" value="1"/>
</dbReference>
<evidence type="ECO:0000256" key="8">
    <source>
        <dbReference type="RuleBase" id="RU004355"/>
    </source>
</evidence>
<dbReference type="InterPro" id="IPR020579">
    <property type="entry name" value="Exonuc_VII_lsu_C"/>
</dbReference>
<keyword evidence="4 6" id="KW-0378">Hydrolase</keyword>
<comment type="catalytic activity">
    <reaction evidence="6 8">
        <text>Exonucleolytic cleavage in either 5'- to 3'- or 3'- to 5'-direction to yield nucleoside 5'-phosphates.</text>
        <dbReference type="EC" id="3.1.11.6"/>
    </reaction>
</comment>
<dbReference type="AlphaFoldDB" id="A0A251XW76"/>
<keyword evidence="5 6" id="KW-0269">Exonuclease</keyword>
<dbReference type="CDD" id="cd04489">
    <property type="entry name" value="ExoVII_LU_OBF"/>
    <property type="match status" value="1"/>
</dbReference>
<reference evidence="12 13" key="1">
    <citation type="submission" date="2016-08" db="EMBL/GenBank/DDBJ databases">
        <title>Genome sequence of Clavibacter michiganensis spp. strain CASJ009.</title>
        <authorList>
            <person name="Thapa S.P."/>
            <person name="Coaker G."/>
        </authorList>
    </citation>
    <scope>NUCLEOTIDE SEQUENCE [LARGE SCALE GENOMIC DNA]</scope>
    <source>
        <strain evidence="12">CASJ009</strain>
    </source>
</reference>
<evidence type="ECO:0000256" key="7">
    <source>
        <dbReference type="HAMAP-Rule" id="MF_00378"/>
    </source>
</evidence>
<dbReference type="Pfam" id="PF02601">
    <property type="entry name" value="Exonuc_VII_L"/>
    <property type="match status" value="1"/>
</dbReference>
<evidence type="ECO:0000256" key="1">
    <source>
        <dbReference type="ARBA" id="ARBA00009998"/>
    </source>
</evidence>
<name>A0A251XW76_9MICO</name>
<evidence type="ECO:0000256" key="2">
    <source>
        <dbReference type="ARBA" id="ARBA00022490"/>
    </source>
</evidence>
<protein>
    <recommendedName>
        <fullName evidence="6 7">Multifunctional fusion protein</fullName>
    </recommendedName>
    <domain>
        <recommendedName>
            <fullName evidence="6">Exodeoxyribonuclease 7 small subunit</fullName>
            <ecNumber evidence="6">3.1.11.6</ecNumber>
        </recommendedName>
        <alternativeName>
            <fullName evidence="6">Exodeoxyribonuclease VII small subunit</fullName>
            <shortName evidence="6">Exonuclease VII small subunit</shortName>
        </alternativeName>
    </domain>
    <domain>
        <recommendedName>
            <fullName evidence="7">Exodeoxyribonuclease 7 large subunit</fullName>
        </recommendedName>
        <alternativeName>
            <fullName evidence="7">Exodeoxyribonuclease VII large subunit</fullName>
            <shortName evidence="7">Exonuclease VII large subunit</shortName>
        </alternativeName>
    </domain>
</protein>
<dbReference type="InterPro" id="IPR003761">
    <property type="entry name" value="Exonuc_VII_S"/>
</dbReference>
<sequence length="526" mass="55462">MSETRTVSMPAAGAPTVDAPWPVSVLSGKIKGWIDRLGTAWVEGEITQWGGSGGNVYGKLKDLDVDATISFTVWSSVRAKIPADLGQGARVVALVKPNYWVKGGTLTMQVLEMRHVGLGDLLERLERLRQTLRAEGLFDADRKRRLPFLPGCIGLITGKDSDAEKDVLRNAQLRWPSVRFRVVHTAVQGDRAAGEVTRAIGVLDEDPEVDVIVIARGGGDFQNLLVFSDETLVRTAAACRTPLVSAIGHEADRPLLDDVADLRASTPPTPRSAWCRTSRRSSPACSRRAPASACASPRRCGARSTASSSCAPVPCSRAPHGSSTRAPRSSAGTSRAPRSSPAASWSAACSRRASSRGSCAPCPRSTSSTAGTPSSRPPTDPRSASPRTPRQARASSSASPQARSAPPPPAPPTTSRRRPPSCPRPPPAGPGPRPAPKARISPMPTSPADTGTDTGARLPDVSALSYEEARDALVRVVADLEQGASTLEESIALWERGEALAARCEEWLLGAKARLDAARTTASDAG</sequence>
<dbReference type="GO" id="GO:0009318">
    <property type="term" value="C:exodeoxyribonuclease VII complex"/>
    <property type="evidence" value="ECO:0007669"/>
    <property type="project" value="UniProtKB-UniRule"/>
</dbReference>
<dbReference type="InterPro" id="IPR003753">
    <property type="entry name" value="Exonuc_VII_L"/>
</dbReference>
<keyword evidence="2 6" id="KW-0963">Cytoplasm</keyword>
<dbReference type="NCBIfam" id="TIGR01280">
    <property type="entry name" value="xseB"/>
    <property type="match status" value="1"/>
</dbReference>
<evidence type="ECO:0000256" key="3">
    <source>
        <dbReference type="ARBA" id="ARBA00022722"/>
    </source>
</evidence>
<evidence type="ECO:0000256" key="6">
    <source>
        <dbReference type="HAMAP-Rule" id="MF_00337"/>
    </source>
</evidence>
<evidence type="ECO:0000313" key="13">
    <source>
        <dbReference type="Proteomes" id="UP000195106"/>
    </source>
</evidence>
<keyword evidence="3 6" id="KW-0540">Nuclease</keyword>
<feature type="region of interest" description="Disordered" evidence="9">
    <location>
        <begin position="261"/>
        <end position="462"/>
    </location>
</feature>
<dbReference type="HAMAP" id="MF_00378">
    <property type="entry name" value="Exonuc_7_L"/>
    <property type="match status" value="1"/>
</dbReference>
<dbReference type="EC" id="3.1.11.6" evidence="6"/>
<dbReference type="Pfam" id="PF13742">
    <property type="entry name" value="tRNA_anti_2"/>
    <property type="match status" value="1"/>
</dbReference>
<feature type="domain" description="Exonuclease VII large subunit C-terminal" evidence="10">
    <location>
        <begin position="137"/>
        <end position="267"/>
    </location>
</feature>
<dbReference type="GO" id="GO:0005737">
    <property type="term" value="C:cytoplasm"/>
    <property type="evidence" value="ECO:0007669"/>
    <property type="project" value="UniProtKB-SubCell"/>
</dbReference>
<dbReference type="NCBIfam" id="NF002139">
    <property type="entry name" value="PRK00977.1-3"/>
    <property type="match status" value="1"/>
</dbReference>
<dbReference type="GO" id="GO:0006308">
    <property type="term" value="P:DNA catabolic process"/>
    <property type="evidence" value="ECO:0007669"/>
    <property type="project" value="UniProtKB-UniRule"/>
</dbReference>
<feature type="compositionally biased region" description="Pro residues" evidence="9">
    <location>
        <begin position="420"/>
        <end position="435"/>
    </location>
</feature>
<comment type="subcellular location">
    <subcellularLocation>
        <location evidence="6 8">Cytoplasm</location>
    </subcellularLocation>
</comment>
<comment type="caution">
    <text evidence="12">The sequence shown here is derived from an EMBL/GenBank/DDBJ whole genome shotgun (WGS) entry which is preliminary data.</text>
</comment>
<dbReference type="Proteomes" id="UP000195106">
    <property type="component" value="Unassembled WGS sequence"/>
</dbReference>
<evidence type="ECO:0000259" key="11">
    <source>
        <dbReference type="Pfam" id="PF13742"/>
    </source>
</evidence>
<evidence type="ECO:0000256" key="9">
    <source>
        <dbReference type="SAM" id="MobiDB-lite"/>
    </source>
</evidence>
<organism evidence="12 13">
    <name type="scientific">Clavibacter michiganensis</name>
    <dbReference type="NCBI Taxonomy" id="28447"/>
    <lineage>
        <taxon>Bacteria</taxon>
        <taxon>Bacillati</taxon>
        <taxon>Actinomycetota</taxon>
        <taxon>Actinomycetes</taxon>
        <taxon>Micrococcales</taxon>
        <taxon>Microbacteriaceae</taxon>
        <taxon>Clavibacter</taxon>
    </lineage>
</organism>
<feature type="compositionally biased region" description="Low complexity" evidence="9">
    <location>
        <begin position="322"/>
        <end position="361"/>
    </location>
</feature>
<dbReference type="EMBL" id="MDHJ01000001">
    <property type="protein sequence ID" value="OUE09757.1"/>
    <property type="molecule type" value="Genomic_DNA"/>
</dbReference>
<dbReference type="InterPro" id="IPR037004">
    <property type="entry name" value="Exonuc_VII_ssu_sf"/>
</dbReference>
<dbReference type="PANTHER" id="PTHR30008">
    <property type="entry name" value="EXODEOXYRIBONUCLEASE 7 LARGE SUBUNIT"/>
    <property type="match status" value="1"/>
</dbReference>